<comment type="cofactor">
    <cofactor evidence="1">
        <name>Mg(2+)</name>
        <dbReference type="ChEBI" id="CHEBI:18420"/>
    </cofactor>
</comment>
<dbReference type="SMART" id="SM00479">
    <property type="entry name" value="EXOIII"/>
    <property type="match status" value="1"/>
</dbReference>
<sequence>MKSLAIHAKDPAQKSLVLVSKYCEKLNPNKWRESEKNTCDMSSILFKFSPLFLRIWSSKLPRRRMICDSQFTSFIFLDLETTGLKKPRGITELSMIAVEREHIIESSATKTVPRLLDKFTTCVRPTKEIESGASMISRISEGDLERKKTFDIELGRMVKSFITRQPQPVCLVAHNGDNFDFNILVSHLQTVEITLPGTVYSSDSLKAFRKQHKEAENGGNKEESVEEDVNRKGKRFYSLKHLYSTYVGGEIADAHSAEADAFALLKLVVLKPDILIYLENEARRLFPKDKEIARDPEEPPMSVEEKSASQVQNANSPQLEKGELL</sequence>
<evidence type="ECO:0000256" key="4">
    <source>
        <dbReference type="ARBA" id="ARBA00022801"/>
    </source>
</evidence>
<evidence type="ECO:0000256" key="5">
    <source>
        <dbReference type="ARBA" id="ARBA00022839"/>
    </source>
</evidence>
<dbReference type="PANTHER" id="PTHR13058:SF19">
    <property type="entry name" value="LD40940P"/>
    <property type="match status" value="1"/>
</dbReference>
<dbReference type="OrthoDB" id="10250935at2759"/>
<reference evidence="11" key="1">
    <citation type="journal article" date="2017" name="bioRxiv">
        <title>Comparative analysis of the genomes of Stylophora pistillata and Acropora digitifera provides evidence for extensive differences between species of corals.</title>
        <authorList>
            <person name="Voolstra C.R."/>
            <person name="Li Y."/>
            <person name="Liew Y.J."/>
            <person name="Baumgarten S."/>
            <person name="Zoccola D."/>
            <person name="Flot J.-F."/>
            <person name="Tambutte S."/>
            <person name="Allemand D."/>
            <person name="Aranda M."/>
        </authorList>
    </citation>
    <scope>NUCLEOTIDE SEQUENCE [LARGE SCALE GENOMIC DNA]</scope>
</reference>
<feature type="compositionally biased region" description="Basic and acidic residues" evidence="8">
    <location>
        <begin position="288"/>
        <end position="307"/>
    </location>
</feature>
<keyword evidence="6" id="KW-0460">Magnesium</keyword>
<evidence type="ECO:0000313" key="10">
    <source>
        <dbReference type="EMBL" id="PFX25245.1"/>
    </source>
</evidence>
<dbReference type="STRING" id="50429.A0A2B4S9V6"/>
<dbReference type="AlphaFoldDB" id="A0A2B4S9V6"/>
<accession>A0A2B4S9V6</accession>
<evidence type="ECO:0000256" key="8">
    <source>
        <dbReference type="SAM" id="MobiDB-lite"/>
    </source>
</evidence>
<keyword evidence="2" id="KW-0540">Nuclease</keyword>
<dbReference type="Proteomes" id="UP000225706">
    <property type="component" value="Unassembled WGS sequence"/>
</dbReference>
<evidence type="ECO:0000256" key="6">
    <source>
        <dbReference type="ARBA" id="ARBA00022842"/>
    </source>
</evidence>
<dbReference type="EMBL" id="LSMT01000155">
    <property type="protein sequence ID" value="PFX25245.1"/>
    <property type="molecule type" value="Genomic_DNA"/>
</dbReference>
<keyword evidence="4" id="KW-0378">Hydrolase</keyword>
<gene>
    <name evidence="10" type="primary">TREX2</name>
    <name evidence="10" type="ORF">AWC38_SpisGene10109</name>
</gene>
<dbReference type="InterPro" id="IPR036397">
    <property type="entry name" value="RNaseH_sf"/>
</dbReference>
<dbReference type="Gene3D" id="3.30.420.10">
    <property type="entry name" value="Ribonuclease H-like superfamily/Ribonuclease H"/>
    <property type="match status" value="1"/>
</dbReference>
<proteinExistence type="inferred from homology"/>
<dbReference type="GO" id="GO:0046872">
    <property type="term" value="F:metal ion binding"/>
    <property type="evidence" value="ECO:0007669"/>
    <property type="project" value="UniProtKB-KW"/>
</dbReference>
<dbReference type="InterPro" id="IPR013520">
    <property type="entry name" value="Ribonucl_H"/>
</dbReference>
<keyword evidence="11" id="KW-1185">Reference proteome</keyword>
<dbReference type="GO" id="GO:0006308">
    <property type="term" value="P:DNA catabolic process"/>
    <property type="evidence" value="ECO:0007669"/>
    <property type="project" value="TreeGrafter"/>
</dbReference>
<dbReference type="GO" id="GO:0005737">
    <property type="term" value="C:cytoplasm"/>
    <property type="evidence" value="ECO:0007669"/>
    <property type="project" value="TreeGrafter"/>
</dbReference>
<feature type="domain" description="Exonuclease" evidence="9">
    <location>
        <begin position="73"/>
        <end position="277"/>
    </location>
</feature>
<keyword evidence="3" id="KW-0479">Metal-binding</keyword>
<evidence type="ECO:0000259" key="9">
    <source>
        <dbReference type="SMART" id="SM00479"/>
    </source>
</evidence>
<evidence type="ECO:0000256" key="1">
    <source>
        <dbReference type="ARBA" id="ARBA00001946"/>
    </source>
</evidence>
<dbReference type="GO" id="GO:0003676">
    <property type="term" value="F:nucleic acid binding"/>
    <property type="evidence" value="ECO:0007669"/>
    <property type="project" value="InterPro"/>
</dbReference>
<keyword evidence="5 10" id="KW-0269">Exonuclease</keyword>
<protein>
    <submittedName>
        <fullName evidence="10">Three prime repair exonuclease 2</fullName>
    </submittedName>
</protein>
<dbReference type="InterPro" id="IPR012337">
    <property type="entry name" value="RNaseH-like_sf"/>
</dbReference>
<name>A0A2B4S9V6_STYPI</name>
<dbReference type="PANTHER" id="PTHR13058">
    <property type="entry name" value="THREE PRIME REPAIR EXONUCLEASE 1, 2"/>
    <property type="match status" value="1"/>
</dbReference>
<dbReference type="SUPFAM" id="SSF53098">
    <property type="entry name" value="Ribonuclease H-like"/>
    <property type="match status" value="1"/>
</dbReference>
<comment type="similarity">
    <text evidence="7">Belongs to the exonuclease superfamily. TREX family.</text>
</comment>
<feature type="compositionally biased region" description="Polar residues" evidence="8">
    <location>
        <begin position="308"/>
        <end position="318"/>
    </location>
</feature>
<dbReference type="InterPro" id="IPR040393">
    <property type="entry name" value="TREX1/2"/>
</dbReference>
<dbReference type="GO" id="GO:0008296">
    <property type="term" value="F:3'-5'-DNA exonuclease activity"/>
    <property type="evidence" value="ECO:0007669"/>
    <property type="project" value="TreeGrafter"/>
</dbReference>
<evidence type="ECO:0000313" key="11">
    <source>
        <dbReference type="Proteomes" id="UP000225706"/>
    </source>
</evidence>
<dbReference type="Pfam" id="PF00929">
    <property type="entry name" value="RNase_T"/>
    <property type="match status" value="1"/>
</dbReference>
<feature type="region of interest" description="Disordered" evidence="8">
    <location>
        <begin position="288"/>
        <end position="325"/>
    </location>
</feature>
<evidence type="ECO:0000256" key="7">
    <source>
        <dbReference type="ARBA" id="ARBA00025769"/>
    </source>
</evidence>
<organism evidence="10 11">
    <name type="scientific">Stylophora pistillata</name>
    <name type="common">Smooth cauliflower coral</name>
    <dbReference type="NCBI Taxonomy" id="50429"/>
    <lineage>
        <taxon>Eukaryota</taxon>
        <taxon>Metazoa</taxon>
        <taxon>Cnidaria</taxon>
        <taxon>Anthozoa</taxon>
        <taxon>Hexacorallia</taxon>
        <taxon>Scleractinia</taxon>
        <taxon>Astrocoeniina</taxon>
        <taxon>Pocilloporidae</taxon>
        <taxon>Stylophora</taxon>
    </lineage>
</organism>
<comment type="caution">
    <text evidence="10">The sequence shown here is derived from an EMBL/GenBank/DDBJ whole genome shotgun (WGS) entry which is preliminary data.</text>
</comment>
<evidence type="ECO:0000256" key="3">
    <source>
        <dbReference type="ARBA" id="ARBA00022723"/>
    </source>
</evidence>
<evidence type="ECO:0000256" key="2">
    <source>
        <dbReference type="ARBA" id="ARBA00022722"/>
    </source>
</evidence>